<gene>
    <name evidence="1" type="ORF">GCM10012280_61220</name>
</gene>
<proteinExistence type="predicted"/>
<comment type="caution">
    <text evidence="1">The sequence shown here is derived from an EMBL/GenBank/DDBJ whole genome shotgun (WGS) entry which is preliminary data.</text>
</comment>
<reference evidence="1" key="1">
    <citation type="journal article" date="2014" name="Int. J. Syst. Evol. Microbiol.">
        <title>Complete genome sequence of Corynebacterium casei LMG S-19264T (=DSM 44701T), isolated from a smear-ripened cheese.</title>
        <authorList>
            <consortium name="US DOE Joint Genome Institute (JGI-PGF)"/>
            <person name="Walter F."/>
            <person name="Albersmeier A."/>
            <person name="Kalinowski J."/>
            <person name="Ruckert C."/>
        </authorList>
    </citation>
    <scope>NUCLEOTIDE SEQUENCE</scope>
    <source>
        <strain evidence="1">CGMCC 4.7201</strain>
    </source>
</reference>
<protein>
    <submittedName>
        <fullName evidence="1">Uncharacterized protein</fullName>
    </submittedName>
</protein>
<dbReference type="RefSeq" id="WP_189135085.1">
    <property type="nucleotide sequence ID" value="NZ_BMMS01000036.1"/>
</dbReference>
<dbReference type="EMBL" id="BMMS01000036">
    <property type="protein sequence ID" value="GGO98033.1"/>
    <property type="molecule type" value="Genomic_DNA"/>
</dbReference>
<dbReference type="AlphaFoldDB" id="A0A918E230"/>
<evidence type="ECO:0000313" key="1">
    <source>
        <dbReference type="EMBL" id="GGO98033.1"/>
    </source>
</evidence>
<organism evidence="1 2">
    <name type="scientific">Wenjunlia tyrosinilytica</name>
    <dbReference type="NCBI Taxonomy" id="1544741"/>
    <lineage>
        <taxon>Bacteria</taxon>
        <taxon>Bacillati</taxon>
        <taxon>Actinomycetota</taxon>
        <taxon>Actinomycetes</taxon>
        <taxon>Kitasatosporales</taxon>
        <taxon>Streptomycetaceae</taxon>
        <taxon>Wenjunlia</taxon>
    </lineage>
</organism>
<reference evidence="1" key="2">
    <citation type="submission" date="2020-09" db="EMBL/GenBank/DDBJ databases">
        <authorList>
            <person name="Sun Q."/>
            <person name="Zhou Y."/>
        </authorList>
    </citation>
    <scope>NUCLEOTIDE SEQUENCE</scope>
    <source>
        <strain evidence="1">CGMCC 4.7201</strain>
    </source>
</reference>
<name>A0A918E230_9ACTN</name>
<sequence length="175" mass="18811">MGQRYRGQEAVSEALVLEVSDERWSSRICSLPDGEAAAVLVSLPSGLFVAHDAAMRRTAGFPAPAVSGDVEYLTGVWGFTDCSGSGWSEVADVPLIRLQASRFGLTVELSGWPWLVRQGYEPVPASWIREASEGSCLLGICFGTDLYAADAEEQFMNSLLAGEAVLGQVGTVWHR</sequence>
<keyword evidence="2" id="KW-1185">Reference proteome</keyword>
<accession>A0A918E230</accession>
<evidence type="ECO:0000313" key="2">
    <source>
        <dbReference type="Proteomes" id="UP000641932"/>
    </source>
</evidence>
<dbReference type="Proteomes" id="UP000641932">
    <property type="component" value="Unassembled WGS sequence"/>
</dbReference>